<reference evidence="2" key="1">
    <citation type="journal article" date="2020" name="bioRxiv">
        <title>Comparative genomics of Chlamydomonas.</title>
        <authorList>
            <person name="Craig R.J."/>
            <person name="Hasan A.R."/>
            <person name="Ness R.W."/>
            <person name="Keightley P.D."/>
        </authorList>
    </citation>
    <scope>NUCLEOTIDE SEQUENCE</scope>
    <source>
        <strain evidence="2">CCAP 11/173</strain>
    </source>
</reference>
<dbReference type="EMBL" id="JAEHOD010000003">
    <property type="protein sequence ID" value="KAG2453368.1"/>
    <property type="molecule type" value="Genomic_DNA"/>
</dbReference>
<dbReference type="Proteomes" id="UP000613740">
    <property type="component" value="Unassembled WGS sequence"/>
</dbReference>
<dbReference type="Pfam" id="PF07452">
    <property type="entry name" value="CHRD"/>
    <property type="match status" value="1"/>
</dbReference>
<gene>
    <name evidence="2" type="ORF">HYH02_001592</name>
</gene>
<protein>
    <recommendedName>
        <fullName evidence="1">CHRD domain-containing protein</fullName>
    </recommendedName>
</protein>
<keyword evidence="3" id="KW-1185">Reference proteome</keyword>
<name>A0A836BBI8_9CHLO</name>
<evidence type="ECO:0000313" key="3">
    <source>
        <dbReference type="Proteomes" id="UP000613740"/>
    </source>
</evidence>
<comment type="caution">
    <text evidence="2">The sequence shown here is derived from an EMBL/GenBank/DDBJ whole genome shotgun (WGS) entry which is preliminary data.</text>
</comment>
<sequence>MNGVTMAHIHVANATANNPIRLGLFPKVTAPRTPVLLNPALTYKGTANFTAAFNATDLGYWGSADSGDFLMQLRKGQLYVNVHTAANPGGELQGRFACKEPCAWPLCSVTPGVPC</sequence>
<dbReference type="InterPro" id="IPR010895">
    <property type="entry name" value="CHRD"/>
</dbReference>
<organism evidence="2 3">
    <name type="scientific">Chlamydomonas schloesseri</name>
    <dbReference type="NCBI Taxonomy" id="2026947"/>
    <lineage>
        <taxon>Eukaryota</taxon>
        <taxon>Viridiplantae</taxon>
        <taxon>Chlorophyta</taxon>
        <taxon>core chlorophytes</taxon>
        <taxon>Chlorophyceae</taxon>
        <taxon>CS clade</taxon>
        <taxon>Chlamydomonadales</taxon>
        <taxon>Chlamydomonadaceae</taxon>
        <taxon>Chlamydomonas</taxon>
    </lineage>
</organism>
<proteinExistence type="predicted"/>
<evidence type="ECO:0000313" key="2">
    <source>
        <dbReference type="EMBL" id="KAG2453368.1"/>
    </source>
</evidence>
<feature type="domain" description="CHRD" evidence="1">
    <location>
        <begin position="1"/>
        <end position="101"/>
    </location>
</feature>
<dbReference type="AlphaFoldDB" id="A0A836BBI8"/>
<accession>A0A836BBI8</accession>
<dbReference type="PROSITE" id="PS50933">
    <property type="entry name" value="CHRD"/>
    <property type="match status" value="1"/>
</dbReference>
<dbReference type="OrthoDB" id="532314at2759"/>
<evidence type="ECO:0000259" key="1">
    <source>
        <dbReference type="PROSITE" id="PS50933"/>
    </source>
</evidence>